<dbReference type="RefSeq" id="WP_070928954.1">
    <property type="nucleotide sequence ID" value="NZ_CANMXG010000018.1"/>
</dbReference>
<evidence type="ECO:0000259" key="2">
    <source>
        <dbReference type="Pfam" id="PF01337"/>
    </source>
</evidence>
<evidence type="ECO:0000313" key="5">
    <source>
        <dbReference type="Proteomes" id="UP000179588"/>
    </source>
</evidence>
<name>A0A1S1HMN0_PROST</name>
<dbReference type="EMBL" id="LVIE01000179">
    <property type="protein sequence ID" value="OHT23525.1"/>
    <property type="molecule type" value="Genomic_DNA"/>
</dbReference>
<protein>
    <submittedName>
        <fullName evidence="3">Barstar family protein</fullName>
    </submittedName>
    <submittedName>
        <fullName evidence="4">Ribonuclease inhibitor</fullName>
    </submittedName>
</protein>
<feature type="domain" description="Barstar (barnase inhibitor)" evidence="2">
    <location>
        <begin position="5"/>
        <end position="84"/>
    </location>
</feature>
<dbReference type="Proteomes" id="UP000179588">
    <property type="component" value="Unassembled WGS sequence"/>
</dbReference>
<dbReference type="Pfam" id="PF01337">
    <property type="entry name" value="Barstar"/>
    <property type="match status" value="1"/>
</dbReference>
<evidence type="ECO:0000313" key="4">
    <source>
        <dbReference type="EMBL" id="OHT23525.1"/>
    </source>
</evidence>
<comment type="caution">
    <text evidence="4">The sequence shown here is derived from an EMBL/GenBank/DDBJ whole genome shotgun (WGS) entry which is preliminary data.</text>
</comment>
<reference evidence="3" key="2">
    <citation type="submission" date="2024-02" db="EMBL/GenBank/DDBJ databases">
        <authorList>
            <consortium name="Clinical and Environmental Microbiology Branch: Whole genome sequencing antimicrobial resistance pathogens in the healthcare setting"/>
        </authorList>
    </citation>
    <scope>NUCLEOTIDE SEQUENCE</scope>
    <source>
        <strain evidence="3">2021GO-0154</strain>
    </source>
</reference>
<dbReference type="SUPFAM" id="SSF52038">
    <property type="entry name" value="Barstar-related"/>
    <property type="match status" value="1"/>
</dbReference>
<accession>A0A1S1HMN0</accession>
<dbReference type="GeneID" id="92280373"/>
<gene>
    <name evidence="4" type="ORF">A3Q29_06230</name>
    <name evidence="3" type="ORF">RG298_002511</name>
</gene>
<dbReference type="EMBL" id="ABMABF030000007">
    <property type="protein sequence ID" value="EMJ5134769.1"/>
    <property type="molecule type" value="Genomic_DNA"/>
</dbReference>
<proteinExistence type="inferred from homology"/>
<sequence>MSSRVAIFNFQQIDSIDDFYRQFELQFSLPVWFGKNLDALWDMVSAGIELPVAIVFTHITDEQKVQFEDIIAIMHDGHDLWGDDLLFVCENADDSPS</sequence>
<dbReference type="InterPro" id="IPR000468">
    <property type="entry name" value="Barstar"/>
</dbReference>
<evidence type="ECO:0000313" key="3">
    <source>
        <dbReference type="EMBL" id="EMJ5134769.1"/>
    </source>
</evidence>
<keyword evidence="5" id="KW-1185">Reference proteome</keyword>
<dbReference type="InterPro" id="IPR035905">
    <property type="entry name" value="Barstar-like_sf"/>
</dbReference>
<dbReference type="OrthoDB" id="7575400at2"/>
<reference evidence="4 5" key="1">
    <citation type="submission" date="2016-03" db="EMBL/GenBank/DDBJ databases">
        <title>Genome sequence of Providencia stuartii strain, isolated from the salivary glands of larval Lucilia sericata.</title>
        <authorList>
            <person name="Yuan Y."/>
            <person name="Zhang Y."/>
            <person name="Fu S."/>
            <person name="Crippen T.L."/>
            <person name="Visi D."/>
            <person name="Benbow M.E."/>
            <person name="Allen M."/>
            <person name="Tomberlin J.K."/>
            <person name="Sze S.-H."/>
            <person name="Tarone A.M."/>
        </authorList>
    </citation>
    <scope>NUCLEOTIDE SEQUENCE [LARGE SCALE GENOMIC DNA]</scope>
    <source>
        <strain evidence="4 5">Crippen</strain>
    </source>
</reference>
<comment type="similarity">
    <text evidence="1">Belongs to the barstar family.</text>
</comment>
<dbReference type="Gene3D" id="3.30.370.10">
    <property type="entry name" value="Barstar-like"/>
    <property type="match status" value="1"/>
</dbReference>
<organism evidence="4 5">
    <name type="scientific">Providencia stuartii</name>
    <dbReference type="NCBI Taxonomy" id="588"/>
    <lineage>
        <taxon>Bacteria</taxon>
        <taxon>Pseudomonadati</taxon>
        <taxon>Pseudomonadota</taxon>
        <taxon>Gammaproteobacteria</taxon>
        <taxon>Enterobacterales</taxon>
        <taxon>Morganellaceae</taxon>
        <taxon>Providencia</taxon>
    </lineage>
</organism>
<dbReference type="AlphaFoldDB" id="A0A1S1HMN0"/>
<evidence type="ECO:0000256" key="1">
    <source>
        <dbReference type="ARBA" id="ARBA00006845"/>
    </source>
</evidence>